<feature type="binding site" evidence="8">
    <location>
        <position position="14"/>
    </location>
    <ligand>
        <name>ATP</name>
        <dbReference type="ChEBI" id="CHEBI:30616"/>
    </ligand>
</feature>
<evidence type="ECO:0000313" key="10">
    <source>
        <dbReference type="EMBL" id="HJB38061.1"/>
    </source>
</evidence>
<dbReference type="FunFam" id="3.40.1160.10:FF:000018">
    <property type="entry name" value="Glutamate 5-kinase"/>
    <property type="match status" value="1"/>
</dbReference>
<dbReference type="NCBIfam" id="TIGR01027">
    <property type="entry name" value="proB"/>
    <property type="match status" value="1"/>
</dbReference>
<comment type="subcellular location">
    <subcellularLocation>
        <location evidence="8">Cytoplasm</location>
    </subcellularLocation>
</comment>
<dbReference type="InterPro" id="IPR011529">
    <property type="entry name" value="Glu_5kinase"/>
</dbReference>
<feature type="domain" description="Aspartate/glutamate/uridylate kinase" evidence="9">
    <location>
        <begin position="10"/>
        <end position="242"/>
    </location>
</feature>
<dbReference type="InterPro" id="IPR005715">
    <property type="entry name" value="Glu_5kinase/COase_Synthase"/>
</dbReference>
<keyword evidence="3 8" id="KW-0641">Proline biosynthesis</keyword>
<dbReference type="PRINTS" id="PR00474">
    <property type="entry name" value="GLU5KINASE"/>
</dbReference>
<reference evidence="10" key="1">
    <citation type="journal article" date="2021" name="PeerJ">
        <title>Extensive microbial diversity within the chicken gut microbiome revealed by metagenomics and culture.</title>
        <authorList>
            <person name="Gilroy R."/>
            <person name="Ravi A."/>
            <person name="Getino M."/>
            <person name="Pursley I."/>
            <person name="Horton D.L."/>
            <person name="Alikhan N.F."/>
            <person name="Baker D."/>
            <person name="Gharbi K."/>
            <person name="Hall N."/>
            <person name="Watson M."/>
            <person name="Adriaenssens E.M."/>
            <person name="Foster-Nyarko E."/>
            <person name="Jarju S."/>
            <person name="Secka A."/>
            <person name="Antonio M."/>
            <person name="Oren A."/>
            <person name="Chaudhuri R.R."/>
            <person name="La Ragione R."/>
            <person name="Hildebrand F."/>
            <person name="Pallen M.J."/>
        </authorList>
    </citation>
    <scope>NUCLEOTIDE SEQUENCE</scope>
    <source>
        <strain evidence="10">ChiBcolR8-3208</strain>
    </source>
</reference>
<evidence type="ECO:0000256" key="3">
    <source>
        <dbReference type="ARBA" id="ARBA00022650"/>
    </source>
</evidence>
<comment type="pathway">
    <text evidence="8">Amino-acid biosynthesis; L-proline biosynthesis; L-glutamate 5-semialdehyde from L-glutamate: step 1/2.</text>
</comment>
<dbReference type="PANTHER" id="PTHR43654">
    <property type="entry name" value="GLUTAMATE 5-KINASE"/>
    <property type="match status" value="1"/>
</dbReference>
<keyword evidence="4 8" id="KW-0808">Transferase</keyword>
<feature type="binding site" evidence="8">
    <location>
        <position position="54"/>
    </location>
    <ligand>
        <name>substrate</name>
    </ligand>
</feature>
<dbReference type="GO" id="GO:0004349">
    <property type="term" value="F:glutamate 5-kinase activity"/>
    <property type="evidence" value="ECO:0007669"/>
    <property type="project" value="UniProtKB-UniRule"/>
</dbReference>
<dbReference type="PIRSF" id="PIRSF000729">
    <property type="entry name" value="GK"/>
    <property type="match status" value="1"/>
</dbReference>
<evidence type="ECO:0000256" key="4">
    <source>
        <dbReference type="ARBA" id="ARBA00022679"/>
    </source>
</evidence>
<keyword evidence="5 8" id="KW-0547">Nucleotide-binding</keyword>
<keyword evidence="7 8" id="KW-0067">ATP-binding</keyword>
<keyword evidence="6 8" id="KW-0418">Kinase</keyword>
<evidence type="ECO:0000256" key="8">
    <source>
        <dbReference type="HAMAP-Rule" id="MF_00456"/>
    </source>
</evidence>
<feature type="binding site" evidence="8">
    <location>
        <position position="156"/>
    </location>
    <ligand>
        <name>substrate</name>
    </ligand>
</feature>
<dbReference type="GO" id="GO:0055129">
    <property type="term" value="P:L-proline biosynthetic process"/>
    <property type="evidence" value="ECO:0007669"/>
    <property type="project" value="UniProtKB-UniRule"/>
</dbReference>
<evidence type="ECO:0000256" key="6">
    <source>
        <dbReference type="ARBA" id="ARBA00022777"/>
    </source>
</evidence>
<evidence type="ECO:0000256" key="2">
    <source>
        <dbReference type="ARBA" id="ARBA00022605"/>
    </source>
</evidence>
<comment type="catalytic activity">
    <reaction evidence="8">
        <text>L-glutamate + ATP = L-glutamyl 5-phosphate + ADP</text>
        <dbReference type="Rhea" id="RHEA:14877"/>
        <dbReference type="ChEBI" id="CHEBI:29985"/>
        <dbReference type="ChEBI" id="CHEBI:30616"/>
        <dbReference type="ChEBI" id="CHEBI:58274"/>
        <dbReference type="ChEBI" id="CHEBI:456216"/>
        <dbReference type="EC" id="2.7.2.11"/>
    </reaction>
</comment>
<dbReference type="EC" id="2.7.2.11" evidence="8"/>
<dbReference type="InterPro" id="IPR041739">
    <property type="entry name" value="G5K_ProB"/>
</dbReference>
<dbReference type="CDD" id="cd04242">
    <property type="entry name" value="AAK_G5K_ProB"/>
    <property type="match status" value="1"/>
</dbReference>
<comment type="similarity">
    <text evidence="8">Belongs to the glutamate 5-kinase family.</text>
</comment>
<dbReference type="InterPro" id="IPR001057">
    <property type="entry name" value="Glu/AcGlu_kinase"/>
</dbReference>
<gene>
    <name evidence="8 10" type="primary">proB</name>
    <name evidence="10" type="ORF">H9942_08355</name>
</gene>
<dbReference type="SUPFAM" id="SSF53633">
    <property type="entry name" value="Carbamate kinase-like"/>
    <property type="match status" value="1"/>
</dbReference>
<feature type="binding site" evidence="8">
    <location>
        <begin position="218"/>
        <end position="224"/>
    </location>
    <ligand>
        <name>ATP</name>
        <dbReference type="ChEBI" id="CHEBI:30616"/>
    </ligand>
</feature>
<organism evidence="10 11">
    <name type="scientific">Candidatus Acutalibacter ornithocaccae</name>
    <dbReference type="NCBI Taxonomy" id="2838416"/>
    <lineage>
        <taxon>Bacteria</taxon>
        <taxon>Bacillati</taxon>
        <taxon>Bacillota</taxon>
        <taxon>Clostridia</taxon>
        <taxon>Eubacteriales</taxon>
        <taxon>Acutalibacteraceae</taxon>
        <taxon>Acutalibacter</taxon>
    </lineage>
</organism>
<evidence type="ECO:0000313" key="11">
    <source>
        <dbReference type="Proteomes" id="UP000824214"/>
    </source>
</evidence>
<proteinExistence type="inferred from homology"/>
<dbReference type="InterPro" id="IPR019797">
    <property type="entry name" value="Glutamate_5-kinase_CS"/>
</dbReference>
<dbReference type="GO" id="GO:0005829">
    <property type="term" value="C:cytosol"/>
    <property type="evidence" value="ECO:0007669"/>
    <property type="project" value="TreeGrafter"/>
</dbReference>
<dbReference type="HAMAP" id="MF_00456">
    <property type="entry name" value="ProB"/>
    <property type="match status" value="1"/>
</dbReference>
<dbReference type="Pfam" id="PF00696">
    <property type="entry name" value="AA_kinase"/>
    <property type="match status" value="1"/>
</dbReference>
<dbReference type="AlphaFoldDB" id="A0A9D2RZT4"/>
<protein>
    <recommendedName>
        <fullName evidence="8">Glutamate 5-kinase</fullName>
        <ecNumber evidence="8">2.7.2.11</ecNumber>
    </recommendedName>
    <alternativeName>
        <fullName evidence="8">Gamma-glutamyl kinase</fullName>
        <shortName evidence="8">GK</shortName>
    </alternativeName>
</protein>
<dbReference type="InterPro" id="IPR036393">
    <property type="entry name" value="AceGlu_kinase-like_sf"/>
</dbReference>
<evidence type="ECO:0000256" key="5">
    <source>
        <dbReference type="ARBA" id="ARBA00022741"/>
    </source>
</evidence>
<dbReference type="Proteomes" id="UP000824214">
    <property type="component" value="Unassembled WGS sequence"/>
</dbReference>
<name>A0A9D2RZT4_9FIRM</name>
<comment type="caution">
    <text evidence="10">The sequence shown here is derived from an EMBL/GenBank/DDBJ whole genome shotgun (WGS) entry which is preliminary data.</text>
</comment>
<dbReference type="PROSITE" id="PS00902">
    <property type="entry name" value="GLUTAMATE_5_KINASE"/>
    <property type="match status" value="1"/>
</dbReference>
<dbReference type="Gene3D" id="3.40.1160.10">
    <property type="entry name" value="Acetylglutamate kinase-like"/>
    <property type="match status" value="1"/>
</dbReference>
<dbReference type="GO" id="GO:0005524">
    <property type="term" value="F:ATP binding"/>
    <property type="evidence" value="ECO:0007669"/>
    <property type="project" value="UniProtKB-KW"/>
</dbReference>
<feature type="binding site" evidence="8">
    <location>
        <begin position="176"/>
        <end position="177"/>
    </location>
    <ligand>
        <name>ATP</name>
        <dbReference type="ChEBI" id="CHEBI:30616"/>
    </ligand>
</feature>
<comment type="function">
    <text evidence="8">Catalyzes the transfer of a phosphate group to glutamate to form L-glutamate 5-phosphate.</text>
</comment>
<evidence type="ECO:0000256" key="7">
    <source>
        <dbReference type="ARBA" id="ARBA00022840"/>
    </source>
</evidence>
<dbReference type="PANTHER" id="PTHR43654:SF1">
    <property type="entry name" value="ISOPENTENYL PHOSPHATE KINASE"/>
    <property type="match status" value="1"/>
</dbReference>
<sequence>MDMELKDAQVLVVKVGTSTLTYENGKVNLRRLERLCRTLSDLQNAGRKLVLVSSGAIGVGMGKLGLPQRPEETEKKQALAAIGQCELMFLYDKFFGEYNHTVAQVLLTADVVDFPRGRENVQNTFRELLSMGVIPVVNENDTVETQELEGKNFGDNDTLSAVVAGLCGAQGLIILTDIDGLYDSDPRKNPQARRIPRVEEITLAVEELAGGAGSNRGTGGMATKLKAAKLAKSQGIPTAVISGSHTETLYQLLRGEDVGTVFPV</sequence>
<evidence type="ECO:0000256" key="1">
    <source>
        <dbReference type="ARBA" id="ARBA00022490"/>
    </source>
</evidence>
<evidence type="ECO:0000259" key="9">
    <source>
        <dbReference type="Pfam" id="PF00696"/>
    </source>
</evidence>
<keyword evidence="2 8" id="KW-0028">Amino-acid biosynthesis</keyword>
<keyword evidence="1 8" id="KW-0963">Cytoplasm</keyword>
<dbReference type="EMBL" id="DWXZ01000178">
    <property type="protein sequence ID" value="HJB38061.1"/>
    <property type="molecule type" value="Genomic_DNA"/>
</dbReference>
<dbReference type="InterPro" id="IPR001048">
    <property type="entry name" value="Asp/Glu/Uridylate_kinase"/>
</dbReference>
<reference evidence="10" key="2">
    <citation type="submission" date="2021-04" db="EMBL/GenBank/DDBJ databases">
        <authorList>
            <person name="Gilroy R."/>
        </authorList>
    </citation>
    <scope>NUCLEOTIDE SEQUENCE</scope>
    <source>
        <strain evidence="10">ChiBcolR8-3208</strain>
    </source>
</reference>
<accession>A0A9D2RZT4</accession>
<feature type="binding site" evidence="8">
    <location>
        <position position="141"/>
    </location>
    <ligand>
        <name>substrate</name>
    </ligand>
</feature>